<accession>G4Z4N0</accession>
<sequence length="325" mass="36057">MLRAEVSSLEEELRGLQSKWIKHLPDKRALFTAQYSAHEKYKAGQSVVLHDALKDLHLQQQFMFASIQSAIFRSPLYSSGEEILKTLHFSTQLASDPADRNSALMIHKQRSLAILPSYMDQVTRMAVDKAQNYQTNNTATKSVLPISQIDITGCKDCTLVTSVFMSEIPHTSLEEVFAAVLAYFDSIPTAMRRHFGAKASISGVLALTTDGVGFAPTVNHVMCASLTPSLGVVHVDAITDDALYPTCRSAFDICGLTLTPRKDPTTGRTVSVTLRWVVLFRYNLLPDHPVLRKSLEVVRPILNGDLITASVCSYIQELLQQRYTP</sequence>
<dbReference type="InParanoid" id="G4Z4N0"/>
<dbReference type="SMR" id="G4Z4N0"/>
<name>G4Z4N0_PHYSP</name>
<keyword evidence="2" id="KW-1185">Reference proteome</keyword>
<dbReference type="RefSeq" id="XP_009523591.1">
    <property type="nucleotide sequence ID" value="XM_009525296.1"/>
</dbReference>
<gene>
    <name evidence="1" type="ORF">PHYSODRAFT_313344</name>
</gene>
<dbReference type="KEGG" id="psoj:PHYSODRAFT_313344"/>
<evidence type="ECO:0000313" key="1">
    <source>
        <dbReference type="EMBL" id="EGZ20874.1"/>
    </source>
</evidence>
<organism evidence="1 2">
    <name type="scientific">Phytophthora sojae (strain P6497)</name>
    <name type="common">Soybean stem and root rot agent</name>
    <name type="synonym">Phytophthora megasperma f. sp. glycines</name>
    <dbReference type="NCBI Taxonomy" id="1094619"/>
    <lineage>
        <taxon>Eukaryota</taxon>
        <taxon>Sar</taxon>
        <taxon>Stramenopiles</taxon>
        <taxon>Oomycota</taxon>
        <taxon>Peronosporomycetes</taxon>
        <taxon>Peronosporales</taxon>
        <taxon>Peronosporaceae</taxon>
        <taxon>Phytophthora</taxon>
    </lineage>
</organism>
<evidence type="ECO:0000313" key="2">
    <source>
        <dbReference type="Proteomes" id="UP000002640"/>
    </source>
</evidence>
<dbReference type="AlphaFoldDB" id="G4Z4N0"/>
<proteinExistence type="predicted"/>
<dbReference type="Proteomes" id="UP000002640">
    <property type="component" value="Unassembled WGS sequence"/>
</dbReference>
<protein>
    <submittedName>
        <fullName evidence="1">Uncharacterized protein</fullName>
    </submittedName>
</protein>
<reference evidence="1 2" key="1">
    <citation type="journal article" date="2006" name="Science">
        <title>Phytophthora genome sequences uncover evolutionary origins and mechanisms of pathogenesis.</title>
        <authorList>
            <person name="Tyler B.M."/>
            <person name="Tripathy S."/>
            <person name="Zhang X."/>
            <person name="Dehal P."/>
            <person name="Jiang R.H."/>
            <person name="Aerts A."/>
            <person name="Arredondo F.D."/>
            <person name="Baxter L."/>
            <person name="Bensasson D."/>
            <person name="Beynon J.L."/>
            <person name="Chapman J."/>
            <person name="Damasceno C.M."/>
            <person name="Dorrance A.E."/>
            <person name="Dou D."/>
            <person name="Dickerman A.W."/>
            <person name="Dubchak I.L."/>
            <person name="Garbelotto M."/>
            <person name="Gijzen M."/>
            <person name="Gordon S.G."/>
            <person name="Govers F."/>
            <person name="Grunwald N.J."/>
            <person name="Huang W."/>
            <person name="Ivors K.L."/>
            <person name="Jones R.W."/>
            <person name="Kamoun S."/>
            <person name="Krampis K."/>
            <person name="Lamour K.H."/>
            <person name="Lee M.K."/>
            <person name="McDonald W.H."/>
            <person name="Medina M."/>
            <person name="Meijer H.J."/>
            <person name="Nordberg E.K."/>
            <person name="Maclean D.J."/>
            <person name="Ospina-Giraldo M.D."/>
            <person name="Morris P.F."/>
            <person name="Phuntumart V."/>
            <person name="Putnam N.H."/>
            <person name="Rash S."/>
            <person name="Rose J.K."/>
            <person name="Sakihama Y."/>
            <person name="Salamov A.A."/>
            <person name="Savidor A."/>
            <person name="Scheuring C.F."/>
            <person name="Smith B.M."/>
            <person name="Sobral B.W."/>
            <person name="Terry A."/>
            <person name="Torto-Alalibo T.A."/>
            <person name="Win J."/>
            <person name="Xu Z."/>
            <person name="Zhang H."/>
            <person name="Grigoriev I.V."/>
            <person name="Rokhsar D.S."/>
            <person name="Boore J.L."/>
        </authorList>
    </citation>
    <scope>NUCLEOTIDE SEQUENCE [LARGE SCALE GENOMIC DNA]</scope>
    <source>
        <strain evidence="1 2">P6497</strain>
    </source>
</reference>
<dbReference type="GeneID" id="20643591"/>
<dbReference type="EMBL" id="JH159153">
    <property type="protein sequence ID" value="EGZ20874.1"/>
    <property type="molecule type" value="Genomic_DNA"/>
</dbReference>